<comment type="caution">
    <text evidence="2">The sequence shown here is derived from an EMBL/GenBank/DDBJ whole genome shotgun (WGS) entry which is preliminary data.</text>
</comment>
<sequence>MIPSLPETISGTHVEYFPLSAAFLASAFINSYSSYYRTGATDGSGLLRVSDSNDDEPSSKEHLPKTPALPTSVPLSAALSHYFKGCDLHYAPHIHVPAAKSVQNCPATDAADTKTFGTP</sequence>
<reference evidence="2 3" key="1">
    <citation type="submission" date="2024-03" db="EMBL/GenBank/DDBJ databases">
        <title>Adaptation during the transition from Ophiocordyceps entomopathogen to insect associate is accompanied by gene loss and intensified selection.</title>
        <authorList>
            <person name="Ward C.M."/>
            <person name="Onetto C.A."/>
            <person name="Borneman A.R."/>
        </authorList>
    </citation>
    <scope>NUCLEOTIDE SEQUENCE [LARGE SCALE GENOMIC DNA]</scope>
    <source>
        <strain evidence="2">AWRI1</strain>
        <tissue evidence="2">Single Adult Female</tissue>
    </source>
</reference>
<dbReference type="AlphaFoldDB" id="A0AAN9T4U2"/>
<evidence type="ECO:0000313" key="3">
    <source>
        <dbReference type="Proteomes" id="UP001367676"/>
    </source>
</evidence>
<evidence type="ECO:0000313" key="2">
    <source>
        <dbReference type="EMBL" id="KAK7573630.1"/>
    </source>
</evidence>
<organism evidence="2 3">
    <name type="scientific">Parthenolecanium corni</name>
    <dbReference type="NCBI Taxonomy" id="536013"/>
    <lineage>
        <taxon>Eukaryota</taxon>
        <taxon>Metazoa</taxon>
        <taxon>Ecdysozoa</taxon>
        <taxon>Arthropoda</taxon>
        <taxon>Hexapoda</taxon>
        <taxon>Insecta</taxon>
        <taxon>Pterygota</taxon>
        <taxon>Neoptera</taxon>
        <taxon>Paraneoptera</taxon>
        <taxon>Hemiptera</taxon>
        <taxon>Sternorrhyncha</taxon>
        <taxon>Coccoidea</taxon>
        <taxon>Coccidae</taxon>
        <taxon>Parthenolecanium</taxon>
    </lineage>
</organism>
<gene>
    <name evidence="2" type="ORF">V9T40_010821</name>
</gene>
<dbReference type="EMBL" id="JBBCAQ010000037">
    <property type="protein sequence ID" value="KAK7573630.1"/>
    <property type="molecule type" value="Genomic_DNA"/>
</dbReference>
<name>A0AAN9T4U2_9HEMI</name>
<evidence type="ECO:0000256" key="1">
    <source>
        <dbReference type="SAM" id="MobiDB-lite"/>
    </source>
</evidence>
<feature type="region of interest" description="Disordered" evidence="1">
    <location>
        <begin position="42"/>
        <end position="69"/>
    </location>
</feature>
<dbReference type="Proteomes" id="UP001367676">
    <property type="component" value="Unassembled WGS sequence"/>
</dbReference>
<protein>
    <submittedName>
        <fullName evidence="2">Uncharacterized protein</fullName>
    </submittedName>
</protein>
<proteinExistence type="predicted"/>
<keyword evidence="3" id="KW-1185">Reference proteome</keyword>
<accession>A0AAN9T4U2</accession>